<evidence type="ECO:0000259" key="2">
    <source>
        <dbReference type="Pfam" id="PF13231"/>
    </source>
</evidence>
<accession>A0A6I3IHS8</accession>
<organism evidence="3 4">
    <name type="scientific">Arsenicicoccus cauae</name>
    <dbReference type="NCBI Taxonomy" id="2663847"/>
    <lineage>
        <taxon>Bacteria</taxon>
        <taxon>Bacillati</taxon>
        <taxon>Actinomycetota</taxon>
        <taxon>Actinomycetes</taxon>
        <taxon>Micrococcales</taxon>
        <taxon>Intrasporangiaceae</taxon>
        <taxon>Arsenicicoccus</taxon>
    </lineage>
</organism>
<feature type="transmembrane region" description="Helical" evidence="1">
    <location>
        <begin position="12"/>
        <end position="33"/>
    </location>
</feature>
<keyword evidence="4" id="KW-1185">Reference proteome</keyword>
<name>A0A6I3IHS8_9MICO</name>
<reference evidence="3 4" key="1">
    <citation type="submission" date="2019-11" db="EMBL/GenBank/DDBJ databases">
        <title>Whole genome sequencing identifies a novel species of the genus Arsenicicoccus isolated from human blood.</title>
        <authorList>
            <person name="Jeong J.H."/>
            <person name="Kweon O.J."/>
            <person name="Kim H.R."/>
            <person name="Kim T.-H."/>
            <person name="Ha S.-M."/>
            <person name="Lee M.-K."/>
        </authorList>
    </citation>
    <scope>NUCLEOTIDE SEQUENCE [LARGE SCALE GENOMIC DNA]</scope>
    <source>
        <strain evidence="3 4">MKL-02</strain>
    </source>
</reference>
<dbReference type="EMBL" id="WLVL01000017">
    <property type="protein sequence ID" value="MTB71195.1"/>
    <property type="molecule type" value="Genomic_DNA"/>
</dbReference>
<dbReference type="RefSeq" id="WP_154592521.1">
    <property type="nucleotide sequence ID" value="NZ_CP171001.1"/>
</dbReference>
<feature type="transmembrane region" description="Helical" evidence="1">
    <location>
        <begin position="325"/>
        <end position="343"/>
    </location>
</feature>
<feature type="transmembrane region" description="Helical" evidence="1">
    <location>
        <begin position="115"/>
        <end position="139"/>
    </location>
</feature>
<dbReference type="InterPro" id="IPR038731">
    <property type="entry name" value="RgtA/B/C-like"/>
</dbReference>
<feature type="transmembrane region" description="Helical" evidence="1">
    <location>
        <begin position="272"/>
        <end position="290"/>
    </location>
</feature>
<keyword evidence="1" id="KW-0472">Membrane</keyword>
<keyword evidence="1" id="KW-1133">Transmembrane helix</keyword>
<feature type="transmembrane region" description="Helical" evidence="1">
    <location>
        <begin position="296"/>
        <end position="313"/>
    </location>
</feature>
<feature type="transmembrane region" description="Helical" evidence="1">
    <location>
        <begin position="190"/>
        <end position="210"/>
    </location>
</feature>
<protein>
    <recommendedName>
        <fullName evidence="2">Glycosyltransferase RgtA/B/C/D-like domain-containing protein</fullName>
    </recommendedName>
</protein>
<feature type="transmembrane region" description="Helical" evidence="1">
    <location>
        <begin position="74"/>
        <end position="94"/>
    </location>
</feature>
<gene>
    <name evidence="3" type="ORF">GGG17_04245</name>
</gene>
<evidence type="ECO:0000313" key="4">
    <source>
        <dbReference type="Proteomes" id="UP000431092"/>
    </source>
</evidence>
<dbReference type="Proteomes" id="UP000431092">
    <property type="component" value="Unassembled WGS sequence"/>
</dbReference>
<feature type="transmembrane region" description="Helical" evidence="1">
    <location>
        <begin position="230"/>
        <end position="251"/>
    </location>
</feature>
<evidence type="ECO:0000256" key="1">
    <source>
        <dbReference type="SAM" id="Phobius"/>
    </source>
</evidence>
<sequence length="487" mass="51097">MGTPSPAGIVRVAAPAALAMGAVLLATSGRYGLHGDELYFRMLPWAWWYDDQPPMTVWLSRLAGLGGAAWLQRVPAILAAMAGVLLAAAGPRLLGHPARVQRVAAWAHATTVYPLLVGHVFLTASIDLVVWQAVILLVLRGIQGRPSALAWAGAVAGLGCWNKLLVMVLVAGLVVALAASHPRLLCTRGALTGLVALAVLAGPQVAAQLWHGLPMSAVSADLIARHGASTRWFVVPLVLIFIGPPYVRVLWRGLSWGPRMSERCRRPGAHGLGVPVLAVAAALVTGFTVLFPAQPYYPVAAFLPALSIGWGAAAEADWALWRRRWVVVGANAVVSLLVCLPLAPTSSTVFRLVSAVNPVQRDQAGWDGYVQQISAPRGRSQATVVTDSYALAGAVAFYGPTRGIPADRVASGHNALSGSGPPSTESVLLVGERSAGLRHLFARCVDVGTLARGESDPFGVAGAPLVRCDSPSGGWARVWPAFRFHGA</sequence>
<evidence type="ECO:0000313" key="3">
    <source>
        <dbReference type="EMBL" id="MTB71195.1"/>
    </source>
</evidence>
<comment type="caution">
    <text evidence="3">The sequence shown here is derived from an EMBL/GenBank/DDBJ whole genome shotgun (WGS) entry which is preliminary data.</text>
</comment>
<proteinExistence type="predicted"/>
<dbReference type="AlphaFoldDB" id="A0A6I3IHS8"/>
<keyword evidence="1" id="KW-0812">Transmembrane</keyword>
<dbReference type="Pfam" id="PF13231">
    <property type="entry name" value="PMT_2"/>
    <property type="match status" value="1"/>
</dbReference>
<feature type="domain" description="Glycosyltransferase RgtA/B/C/D-like" evidence="2">
    <location>
        <begin position="51"/>
        <end position="200"/>
    </location>
</feature>
<feature type="transmembrane region" description="Helical" evidence="1">
    <location>
        <begin position="151"/>
        <end position="178"/>
    </location>
</feature>